<dbReference type="PANTHER" id="PTHR46910:SF32">
    <property type="entry name" value="TRANSCRIPTION FACTOR DOMAIN-CONTAINING PROTEIN-RELATED"/>
    <property type="match status" value="1"/>
</dbReference>
<dbReference type="Pfam" id="PF04082">
    <property type="entry name" value="Fungal_trans"/>
    <property type="match status" value="1"/>
</dbReference>
<evidence type="ECO:0000256" key="3">
    <source>
        <dbReference type="ARBA" id="ARBA00023125"/>
    </source>
</evidence>
<dbReference type="GO" id="GO:0006351">
    <property type="term" value="P:DNA-templated transcription"/>
    <property type="evidence" value="ECO:0007669"/>
    <property type="project" value="InterPro"/>
</dbReference>
<organism evidence="8 9">
    <name type="scientific">Aspergillus glaucus CBS 516.65</name>
    <dbReference type="NCBI Taxonomy" id="1160497"/>
    <lineage>
        <taxon>Eukaryota</taxon>
        <taxon>Fungi</taxon>
        <taxon>Dikarya</taxon>
        <taxon>Ascomycota</taxon>
        <taxon>Pezizomycotina</taxon>
        <taxon>Eurotiomycetes</taxon>
        <taxon>Eurotiomycetidae</taxon>
        <taxon>Eurotiales</taxon>
        <taxon>Aspergillaceae</taxon>
        <taxon>Aspergillus</taxon>
        <taxon>Aspergillus subgen. Aspergillus</taxon>
    </lineage>
</organism>
<dbReference type="GO" id="GO:0008270">
    <property type="term" value="F:zinc ion binding"/>
    <property type="evidence" value="ECO:0007669"/>
    <property type="project" value="InterPro"/>
</dbReference>
<evidence type="ECO:0000256" key="5">
    <source>
        <dbReference type="ARBA" id="ARBA00023242"/>
    </source>
</evidence>
<protein>
    <recommendedName>
        <fullName evidence="7">Xylanolytic transcriptional activator regulatory domain-containing protein</fullName>
    </recommendedName>
</protein>
<accession>A0A1L9VG93</accession>
<dbReference type="InterPro" id="IPR001138">
    <property type="entry name" value="Zn2Cys6_DnaBD"/>
</dbReference>
<keyword evidence="3" id="KW-0238">DNA-binding</keyword>
<keyword evidence="4" id="KW-0804">Transcription</keyword>
<dbReference type="SMART" id="SM00906">
    <property type="entry name" value="Fungal_trans"/>
    <property type="match status" value="1"/>
</dbReference>
<keyword evidence="5" id="KW-0539">Nucleus</keyword>
<dbReference type="InterPro" id="IPR036864">
    <property type="entry name" value="Zn2-C6_fun-type_DNA-bd_sf"/>
</dbReference>
<dbReference type="PANTHER" id="PTHR46910">
    <property type="entry name" value="TRANSCRIPTION FACTOR PDR1"/>
    <property type="match status" value="1"/>
</dbReference>
<dbReference type="VEuPathDB" id="FungiDB:ASPGLDRAFT_37023"/>
<evidence type="ECO:0000256" key="1">
    <source>
        <dbReference type="ARBA" id="ARBA00022723"/>
    </source>
</evidence>
<keyword evidence="2" id="KW-0805">Transcription regulation</keyword>
<proteinExistence type="predicted"/>
<feature type="domain" description="Xylanolytic transcriptional activator regulatory" evidence="7">
    <location>
        <begin position="293"/>
        <end position="366"/>
    </location>
</feature>
<dbReference type="GO" id="GO:0000981">
    <property type="term" value="F:DNA-binding transcription factor activity, RNA polymerase II-specific"/>
    <property type="evidence" value="ECO:0007669"/>
    <property type="project" value="InterPro"/>
</dbReference>
<dbReference type="Proteomes" id="UP000184300">
    <property type="component" value="Unassembled WGS sequence"/>
</dbReference>
<dbReference type="RefSeq" id="XP_022399612.1">
    <property type="nucleotide sequence ID" value="XM_022544770.1"/>
</dbReference>
<evidence type="ECO:0000256" key="4">
    <source>
        <dbReference type="ARBA" id="ARBA00023163"/>
    </source>
</evidence>
<evidence type="ECO:0000259" key="7">
    <source>
        <dbReference type="SMART" id="SM00906"/>
    </source>
</evidence>
<sequence>MEMVRVSFIVGVDCQRCKRHKIKCSGSQPCCDTCRKRKLNRVIDDRAQKVLVTRGYIEDLQRKVALLERSEELPSPQTFSDDFDRPGSRDTAGPFEGTEWEQAEHNPEITNPLSTVYLGTSSNWSFARKVLSMIHEHLYDSPLPTDRRHFDETAYELGWDGLRTSMSSEAPMIPTLDFSIHLLNVVKFHVGQLFHIFDEPSFMEGLYAYHENPVHQTSVDPLWYIQYLLLLAFGKAFSVQRGLSSQPAGCEFFVKALQLLPDLTHLYQYPMIATEILCCVALYLQSLDFRSSAYGFIGQAVRISLASGMHTNMPIDHLGGEALQRRRRIWWTVYILDRQMTSFMGLPQSIEDNQIYHELPLFPESPHKVTALSMQIKMCQIIADVNRTVYGVDGRLNKKFLSSTKTALGNTANF</sequence>
<keyword evidence="1" id="KW-0479">Metal-binding</keyword>
<evidence type="ECO:0000313" key="8">
    <source>
        <dbReference type="EMBL" id="OJJ82914.1"/>
    </source>
</evidence>
<dbReference type="OrthoDB" id="3548654at2759"/>
<evidence type="ECO:0000313" key="9">
    <source>
        <dbReference type="Proteomes" id="UP000184300"/>
    </source>
</evidence>
<gene>
    <name evidence="8" type="ORF">ASPGLDRAFT_37023</name>
</gene>
<dbReference type="InterPro" id="IPR050987">
    <property type="entry name" value="AtrR-like"/>
</dbReference>
<dbReference type="GeneID" id="34461031"/>
<evidence type="ECO:0000256" key="2">
    <source>
        <dbReference type="ARBA" id="ARBA00023015"/>
    </source>
</evidence>
<dbReference type="Gene3D" id="4.10.240.10">
    <property type="entry name" value="Zn(2)-C6 fungal-type DNA-binding domain"/>
    <property type="match status" value="1"/>
</dbReference>
<dbReference type="EMBL" id="KV878901">
    <property type="protein sequence ID" value="OJJ82914.1"/>
    <property type="molecule type" value="Genomic_DNA"/>
</dbReference>
<name>A0A1L9VG93_ASPGL</name>
<dbReference type="GO" id="GO:0003677">
    <property type="term" value="F:DNA binding"/>
    <property type="evidence" value="ECO:0007669"/>
    <property type="project" value="UniProtKB-KW"/>
</dbReference>
<evidence type="ECO:0000256" key="6">
    <source>
        <dbReference type="SAM" id="MobiDB-lite"/>
    </source>
</evidence>
<dbReference type="STRING" id="1160497.A0A1L9VG93"/>
<dbReference type="InterPro" id="IPR007219">
    <property type="entry name" value="XnlR_reg_dom"/>
</dbReference>
<dbReference type="CDD" id="cd00067">
    <property type="entry name" value="GAL4"/>
    <property type="match status" value="1"/>
</dbReference>
<dbReference type="AlphaFoldDB" id="A0A1L9VG93"/>
<dbReference type="SUPFAM" id="SSF57701">
    <property type="entry name" value="Zn2/Cys6 DNA-binding domain"/>
    <property type="match status" value="1"/>
</dbReference>
<dbReference type="CDD" id="cd12148">
    <property type="entry name" value="fungal_TF_MHR"/>
    <property type="match status" value="1"/>
</dbReference>
<keyword evidence="9" id="KW-1185">Reference proteome</keyword>
<reference evidence="9" key="1">
    <citation type="journal article" date="2017" name="Genome Biol.">
        <title>Comparative genomics reveals high biological diversity and specific adaptations in the industrially and medically important fungal genus Aspergillus.</title>
        <authorList>
            <person name="de Vries R.P."/>
            <person name="Riley R."/>
            <person name="Wiebenga A."/>
            <person name="Aguilar-Osorio G."/>
            <person name="Amillis S."/>
            <person name="Uchima C.A."/>
            <person name="Anderluh G."/>
            <person name="Asadollahi M."/>
            <person name="Askin M."/>
            <person name="Barry K."/>
            <person name="Battaglia E."/>
            <person name="Bayram O."/>
            <person name="Benocci T."/>
            <person name="Braus-Stromeyer S.A."/>
            <person name="Caldana C."/>
            <person name="Canovas D."/>
            <person name="Cerqueira G.C."/>
            <person name="Chen F."/>
            <person name="Chen W."/>
            <person name="Choi C."/>
            <person name="Clum A."/>
            <person name="Dos Santos R.A."/>
            <person name="Damasio A.R."/>
            <person name="Diallinas G."/>
            <person name="Emri T."/>
            <person name="Fekete E."/>
            <person name="Flipphi M."/>
            <person name="Freyberg S."/>
            <person name="Gallo A."/>
            <person name="Gournas C."/>
            <person name="Habgood R."/>
            <person name="Hainaut M."/>
            <person name="Harispe M.L."/>
            <person name="Henrissat B."/>
            <person name="Hilden K.S."/>
            <person name="Hope R."/>
            <person name="Hossain A."/>
            <person name="Karabika E."/>
            <person name="Karaffa L."/>
            <person name="Karanyi Z."/>
            <person name="Krasevec N."/>
            <person name="Kuo A."/>
            <person name="Kusch H."/>
            <person name="LaButti K."/>
            <person name="Lagendijk E.L."/>
            <person name="Lapidus A."/>
            <person name="Levasseur A."/>
            <person name="Lindquist E."/>
            <person name="Lipzen A."/>
            <person name="Logrieco A.F."/>
            <person name="MacCabe A."/>
            <person name="Maekelae M.R."/>
            <person name="Malavazi I."/>
            <person name="Melin P."/>
            <person name="Meyer V."/>
            <person name="Mielnichuk N."/>
            <person name="Miskei M."/>
            <person name="Molnar A.P."/>
            <person name="Mule G."/>
            <person name="Ngan C.Y."/>
            <person name="Orejas M."/>
            <person name="Orosz E."/>
            <person name="Ouedraogo J.P."/>
            <person name="Overkamp K.M."/>
            <person name="Park H.-S."/>
            <person name="Perrone G."/>
            <person name="Piumi F."/>
            <person name="Punt P.J."/>
            <person name="Ram A.F."/>
            <person name="Ramon A."/>
            <person name="Rauscher S."/>
            <person name="Record E."/>
            <person name="Riano-Pachon D.M."/>
            <person name="Robert V."/>
            <person name="Roehrig J."/>
            <person name="Ruller R."/>
            <person name="Salamov A."/>
            <person name="Salih N.S."/>
            <person name="Samson R.A."/>
            <person name="Sandor E."/>
            <person name="Sanguinetti M."/>
            <person name="Schuetze T."/>
            <person name="Sepcic K."/>
            <person name="Shelest E."/>
            <person name="Sherlock G."/>
            <person name="Sophianopoulou V."/>
            <person name="Squina F.M."/>
            <person name="Sun H."/>
            <person name="Susca A."/>
            <person name="Todd R.B."/>
            <person name="Tsang A."/>
            <person name="Unkles S.E."/>
            <person name="van de Wiele N."/>
            <person name="van Rossen-Uffink D."/>
            <person name="Oliveira J.V."/>
            <person name="Vesth T.C."/>
            <person name="Visser J."/>
            <person name="Yu J.-H."/>
            <person name="Zhou M."/>
            <person name="Andersen M.R."/>
            <person name="Archer D.B."/>
            <person name="Baker S.E."/>
            <person name="Benoit I."/>
            <person name="Brakhage A.A."/>
            <person name="Braus G.H."/>
            <person name="Fischer R."/>
            <person name="Frisvad J.C."/>
            <person name="Goldman G.H."/>
            <person name="Houbraken J."/>
            <person name="Oakley B."/>
            <person name="Pocsi I."/>
            <person name="Scazzocchio C."/>
            <person name="Seiboth B."/>
            <person name="vanKuyk P.A."/>
            <person name="Wortman J."/>
            <person name="Dyer P.S."/>
            <person name="Grigoriev I.V."/>
        </authorList>
    </citation>
    <scope>NUCLEOTIDE SEQUENCE [LARGE SCALE GENOMIC DNA]</scope>
    <source>
        <strain evidence="9">CBS 516.65</strain>
    </source>
</reference>
<feature type="region of interest" description="Disordered" evidence="6">
    <location>
        <begin position="71"/>
        <end position="91"/>
    </location>
</feature>